<reference evidence="2 3" key="1">
    <citation type="submission" date="2015-05" db="EMBL/GenBank/DDBJ databases">
        <title>Genome sequence of Mycobacterium heraklionense Davo strain.</title>
        <authorList>
            <person name="Greninger A.L."/>
            <person name="Cunningham G."/>
            <person name="Miller S."/>
        </authorList>
    </citation>
    <scope>NUCLEOTIDE SEQUENCE [LARGE SCALE GENOMIC DNA]</scope>
    <source>
        <strain evidence="2 3">Davo</strain>
    </source>
</reference>
<organism evidence="2 3">
    <name type="scientific">Mycolicibacter heraklionensis</name>
    <dbReference type="NCBI Taxonomy" id="512402"/>
    <lineage>
        <taxon>Bacteria</taxon>
        <taxon>Bacillati</taxon>
        <taxon>Actinomycetota</taxon>
        <taxon>Actinomycetes</taxon>
        <taxon>Mycobacteriales</taxon>
        <taxon>Mycobacteriaceae</taxon>
        <taxon>Mycolicibacter</taxon>
    </lineage>
</organism>
<protein>
    <recommendedName>
        <fullName evidence="4">HNH endonuclease</fullName>
    </recommendedName>
</protein>
<feature type="compositionally biased region" description="Basic and acidic residues" evidence="1">
    <location>
        <begin position="91"/>
        <end position="100"/>
    </location>
</feature>
<dbReference type="Gene3D" id="1.10.30.50">
    <property type="match status" value="1"/>
</dbReference>
<dbReference type="CDD" id="cd00085">
    <property type="entry name" value="HNHc"/>
    <property type="match status" value="1"/>
</dbReference>
<accession>A0ABR5FA57</accession>
<sequence length="100" mass="11267">MPWDRRTASSAITSTWAWRKFRLDILDRDGWRCQERGPNCIGRADQVDHPENVAAGGAHLDPDNARAICGPCHEPKTQVEASRGRTAWQRPAERHPGLRA</sequence>
<comment type="caution">
    <text evidence="2">The sequence shown here is derived from an EMBL/GenBank/DDBJ whole genome shotgun (WGS) entry which is preliminary data.</text>
</comment>
<evidence type="ECO:0008006" key="4">
    <source>
        <dbReference type="Google" id="ProtNLM"/>
    </source>
</evidence>
<keyword evidence="3" id="KW-1185">Reference proteome</keyword>
<evidence type="ECO:0000313" key="2">
    <source>
        <dbReference type="EMBL" id="KLO25891.1"/>
    </source>
</evidence>
<proteinExistence type="predicted"/>
<gene>
    <name evidence="2" type="ORF">ABW16_21500</name>
</gene>
<dbReference type="EMBL" id="LDPO01000027">
    <property type="protein sequence ID" value="KLO25891.1"/>
    <property type="molecule type" value="Genomic_DNA"/>
</dbReference>
<feature type="region of interest" description="Disordered" evidence="1">
    <location>
        <begin position="76"/>
        <end position="100"/>
    </location>
</feature>
<dbReference type="InterPro" id="IPR003615">
    <property type="entry name" value="HNH_nuc"/>
</dbReference>
<dbReference type="Proteomes" id="UP000036464">
    <property type="component" value="Unassembled WGS sequence"/>
</dbReference>
<name>A0ABR5FA57_9MYCO</name>
<evidence type="ECO:0000256" key="1">
    <source>
        <dbReference type="SAM" id="MobiDB-lite"/>
    </source>
</evidence>
<evidence type="ECO:0000313" key="3">
    <source>
        <dbReference type="Proteomes" id="UP000036464"/>
    </source>
</evidence>